<dbReference type="CDD" id="cd00537">
    <property type="entry name" value="MTHFR"/>
    <property type="match status" value="1"/>
</dbReference>
<reference evidence="11" key="1">
    <citation type="journal article" date="2020" name="Stud. Mycol.">
        <title>101 Dothideomycetes genomes: a test case for predicting lifestyles and emergence of pathogens.</title>
        <authorList>
            <person name="Haridas S."/>
            <person name="Albert R."/>
            <person name="Binder M."/>
            <person name="Bloem J."/>
            <person name="Labutti K."/>
            <person name="Salamov A."/>
            <person name="Andreopoulos B."/>
            <person name="Baker S."/>
            <person name="Barry K."/>
            <person name="Bills G."/>
            <person name="Bluhm B."/>
            <person name="Cannon C."/>
            <person name="Castanera R."/>
            <person name="Culley D."/>
            <person name="Daum C."/>
            <person name="Ezra D."/>
            <person name="Gonzalez J."/>
            <person name="Henrissat B."/>
            <person name="Kuo A."/>
            <person name="Liang C."/>
            <person name="Lipzen A."/>
            <person name="Lutzoni F."/>
            <person name="Magnuson J."/>
            <person name="Mondo S."/>
            <person name="Nolan M."/>
            <person name="Ohm R."/>
            <person name="Pangilinan J."/>
            <person name="Park H.-J."/>
            <person name="Ramirez L."/>
            <person name="Alfaro M."/>
            <person name="Sun H."/>
            <person name="Tritt A."/>
            <person name="Yoshinaga Y."/>
            <person name="Zwiers L.-H."/>
            <person name="Turgeon B."/>
            <person name="Goodwin S."/>
            <person name="Spatafora J."/>
            <person name="Crous P."/>
            <person name="Grigoriev I."/>
        </authorList>
    </citation>
    <scope>NUCLEOTIDE SEQUENCE</scope>
    <source>
        <strain evidence="11">CBS 480.64</strain>
    </source>
</reference>
<evidence type="ECO:0000256" key="2">
    <source>
        <dbReference type="ARBA" id="ARBA00004777"/>
    </source>
</evidence>
<evidence type="ECO:0000259" key="10">
    <source>
        <dbReference type="Pfam" id="PF21895"/>
    </source>
</evidence>
<dbReference type="UniPathway" id="UPA00193"/>
<dbReference type="GO" id="GO:0035999">
    <property type="term" value="P:tetrahydrofolate interconversion"/>
    <property type="evidence" value="ECO:0007669"/>
    <property type="project" value="UniProtKB-UniPathway"/>
</dbReference>
<dbReference type="SUPFAM" id="SSF51730">
    <property type="entry name" value="FAD-linked oxidoreductase"/>
    <property type="match status" value="1"/>
</dbReference>
<dbReference type="InterPro" id="IPR003171">
    <property type="entry name" value="Mehydrof_redctse-like"/>
</dbReference>
<organism evidence="11 12">
    <name type="scientific">Piedraia hortae CBS 480.64</name>
    <dbReference type="NCBI Taxonomy" id="1314780"/>
    <lineage>
        <taxon>Eukaryota</taxon>
        <taxon>Fungi</taxon>
        <taxon>Dikarya</taxon>
        <taxon>Ascomycota</taxon>
        <taxon>Pezizomycotina</taxon>
        <taxon>Dothideomycetes</taxon>
        <taxon>Dothideomycetidae</taxon>
        <taxon>Capnodiales</taxon>
        <taxon>Piedraiaceae</taxon>
        <taxon>Piedraia</taxon>
    </lineage>
</organism>
<dbReference type="GO" id="GO:0009086">
    <property type="term" value="P:methionine biosynthetic process"/>
    <property type="evidence" value="ECO:0007669"/>
    <property type="project" value="TreeGrafter"/>
</dbReference>
<name>A0A6A7BV23_9PEZI</name>
<evidence type="ECO:0000256" key="1">
    <source>
        <dbReference type="ARBA" id="ARBA00001974"/>
    </source>
</evidence>
<keyword evidence="12" id="KW-1185">Reference proteome</keyword>
<dbReference type="OrthoDB" id="16284at2759"/>
<dbReference type="Proteomes" id="UP000799421">
    <property type="component" value="Unassembled WGS sequence"/>
</dbReference>
<keyword evidence="6" id="KW-0521">NADP</keyword>
<evidence type="ECO:0000313" key="11">
    <source>
        <dbReference type="EMBL" id="KAF2858579.1"/>
    </source>
</evidence>
<evidence type="ECO:0000256" key="7">
    <source>
        <dbReference type="ARBA" id="ARBA00023002"/>
    </source>
</evidence>
<comment type="similarity">
    <text evidence="3">Belongs to the methylenetetrahydrofolate reductase family.</text>
</comment>
<dbReference type="InterPro" id="IPR029041">
    <property type="entry name" value="FAD-linked_oxidoreductase-like"/>
</dbReference>
<dbReference type="Pfam" id="PF02219">
    <property type="entry name" value="MTHFR"/>
    <property type="match status" value="1"/>
</dbReference>
<dbReference type="PANTHER" id="PTHR45754:SF1">
    <property type="entry name" value="METHYLENETETRAHYDROFOLATE REDUCTASE 1"/>
    <property type="match status" value="1"/>
</dbReference>
<keyword evidence="7" id="KW-0560">Oxidoreductase</keyword>
<evidence type="ECO:0000256" key="9">
    <source>
        <dbReference type="SAM" id="MobiDB-lite"/>
    </source>
</evidence>
<comment type="cofactor">
    <cofactor evidence="1">
        <name>FAD</name>
        <dbReference type="ChEBI" id="CHEBI:57692"/>
    </cofactor>
</comment>
<evidence type="ECO:0000256" key="4">
    <source>
        <dbReference type="ARBA" id="ARBA00022630"/>
    </source>
</evidence>
<keyword evidence="4" id="KW-0285">Flavoprotein</keyword>
<gene>
    <name evidence="11" type="ORF">K470DRAFT_220999</name>
</gene>
<keyword evidence="5" id="KW-0274">FAD</keyword>
<proteinExistence type="inferred from homology"/>
<comment type="pathway">
    <text evidence="2 8">One-carbon metabolism; tetrahydrofolate interconversion.</text>
</comment>
<protein>
    <submittedName>
        <fullName evidence="11">Methylenetetrahydrofolate reductase 2</fullName>
    </submittedName>
</protein>
<dbReference type="GO" id="GO:0071949">
    <property type="term" value="F:FAD binding"/>
    <property type="evidence" value="ECO:0007669"/>
    <property type="project" value="TreeGrafter"/>
</dbReference>
<dbReference type="GO" id="GO:0004489">
    <property type="term" value="F:methylenetetrahydrofolate reductase [NAD(P)H] activity"/>
    <property type="evidence" value="ECO:0007669"/>
    <property type="project" value="InterPro"/>
</dbReference>
<accession>A0A6A7BV23</accession>
<feature type="domain" description="MTHFR SAM-binding regulatory" evidence="10">
    <location>
        <begin position="319"/>
        <end position="564"/>
    </location>
</feature>
<dbReference type="FunFam" id="3.20.20.220:FF:000002">
    <property type="entry name" value="Methylenetetrahydrofolate reductase"/>
    <property type="match status" value="1"/>
</dbReference>
<evidence type="ECO:0000256" key="6">
    <source>
        <dbReference type="ARBA" id="ARBA00022857"/>
    </source>
</evidence>
<evidence type="ECO:0000313" key="12">
    <source>
        <dbReference type="Proteomes" id="UP000799421"/>
    </source>
</evidence>
<feature type="region of interest" description="Disordered" evidence="9">
    <location>
        <begin position="112"/>
        <end position="135"/>
    </location>
</feature>
<dbReference type="EMBL" id="MU006007">
    <property type="protein sequence ID" value="KAF2858579.1"/>
    <property type="molecule type" value="Genomic_DNA"/>
</dbReference>
<dbReference type="NCBIfam" id="TIGR00677">
    <property type="entry name" value="fadh2_euk"/>
    <property type="match status" value="1"/>
</dbReference>
<evidence type="ECO:0000256" key="5">
    <source>
        <dbReference type="ARBA" id="ARBA00022827"/>
    </source>
</evidence>
<dbReference type="InterPro" id="IPR053806">
    <property type="entry name" value="MTHFR_C"/>
</dbReference>
<evidence type="ECO:0000256" key="3">
    <source>
        <dbReference type="ARBA" id="ARBA00006743"/>
    </source>
</evidence>
<dbReference type="InterPro" id="IPR004621">
    <property type="entry name" value="Fadh2_euk"/>
</dbReference>
<dbReference type="GO" id="GO:0005829">
    <property type="term" value="C:cytosol"/>
    <property type="evidence" value="ECO:0007669"/>
    <property type="project" value="TreeGrafter"/>
</dbReference>
<dbReference type="AlphaFoldDB" id="A0A6A7BV23"/>
<dbReference type="Pfam" id="PF21895">
    <property type="entry name" value="MTHFR_C"/>
    <property type="match status" value="1"/>
</dbReference>
<evidence type="ECO:0000256" key="8">
    <source>
        <dbReference type="RuleBase" id="RU004254"/>
    </source>
</evidence>
<sequence length="567" mass="63918">MSQKITEKISSLPPNTPWTSLEFFPPKTAEGMSNLRARLIRMNKTLHPLFVNITWGAGGSTCDKSLELAEFTQRELGITTCLHLTCTNLSRDVIDRVLSRAKEIGVKNILALRGDPPRDEHPTTGEGTLPSPPKQKFNHAIDLVTHIRLHYGGYFCIGVAGYPEGHSDHTHPLTQSVSHDLPFLESKLHAGADFIMTQLFYDVDAYTCFQNLVRGRFPDVVIIPGLMPVQSYQIFARTTKLSHVKAPGWVTDALGEAKGDDERVKTVGVEILTKIVGTLRGNGVRGFHFYTLNLEKVVTQLLQQAELITERDEGRIASREATWDDFPNGRWGDVRSPAYGEIDGYGASLHADFPTALRLWGRPASPADVSEVFERYLNGVIESMPWSEEPLQTETVMIRGVLLKMVEKGWWTVASQPHVVGVESEDAVLGWGPKGGKVHQKAFVEFFLPPNDWRRLEGVLKRERGLTFFAGNKAGRLVCSDGEEVNIVTWGDFPHRGRLTPTMIDKVSFKSWCEEAFDIWGEWKRVFMRGSESARLMDKIREEYWLVNVIMDDVERGDELWEMLLKV</sequence>
<dbReference type="PANTHER" id="PTHR45754">
    <property type="entry name" value="METHYLENETETRAHYDROFOLATE REDUCTASE"/>
    <property type="match status" value="1"/>
</dbReference>
<dbReference type="Gene3D" id="3.20.20.220">
    <property type="match status" value="1"/>
</dbReference>